<proteinExistence type="predicted"/>
<organism evidence="2 3">
    <name type="scientific">Beta vulgaris subsp. vulgaris</name>
    <name type="common">Beet</name>
    <dbReference type="NCBI Taxonomy" id="3555"/>
    <lineage>
        <taxon>Eukaryota</taxon>
        <taxon>Viridiplantae</taxon>
        <taxon>Streptophyta</taxon>
        <taxon>Embryophyta</taxon>
        <taxon>Tracheophyta</taxon>
        <taxon>Spermatophyta</taxon>
        <taxon>Magnoliopsida</taxon>
        <taxon>eudicotyledons</taxon>
        <taxon>Gunneridae</taxon>
        <taxon>Pentapetalae</taxon>
        <taxon>Caryophyllales</taxon>
        <taxon>Chenopodiaceae</taxon>
        <taxon>Betoideae</taxon>
        <taxon>Beta</taxon>
    </lineage>
</organism>
<feature type="non-terminal residue" evidence="2">
    <location>
        <position position="167"/>
    </location>
</feature>
<feature type="compositionally biased region" description="Polar residues" evidence="1">
    <location>
        <begin position="140"/>
        <end position="154"/>
    </location>
</feature>
<evidence type="ECO:0000256" key="1">
    <source>
        <dbReference type="SAM" id="MobiDB-lite"/>
    </source>
</evidence>
<feature type="region of interest" description="Disordered" evidence="1">
    <location>
        <begin position="1"/>
        <end position="33"/>
    </location>
</feature>
<sequence>MSRSVSMTEVARYHATTELPSIDPGATSNRKKDSFISITQQLQKMNLHRPSTSEPNKVVAGDYRNSLHLTQMKQTPSAVEDADKQVVSAIVAPHLAINSQICSTGESPNSLLEFPKTAECPTDDDTQVDILREKIRSKQNEVQSLESSLASFSQEPEAAQLDSDRQT</sequence>
<dbReference type="AlphaFoldDB" id="A0A0J7YNN9"/>
<gene>
    <name evidence="2" type="ORF">BVRB_038440</name>
</gene>
<name>A0A0J7YNN9_BETVV</name>
<dbReference type="Proteomes" id="UP000035740">
    <property type="component" value="Unassembled WGS sequence"/>
</dbReference>
<evidence type="ECO:0000313" key="3">
    <source>
        <dbReference type="Proteomes" id="UP000035740"/>
    </source>
</evidence>
<feature type="region of interest" description="Disordered" evidence="1">
    <location>
        <begin position="139"/>
        <end position="167"/>
    </location>
</feature>
<protein>
    <submittedName>
        <fullName evidence="2">Uncharacterized protein</fullName>
    </submittedName>
</protein>
<accession>A0A0J7YNN9</accession>
<dbReference type="EMBL" id="KQ113054">
    <property type="protein sequence ID" value="KMS65196.1"/>
    <property type="molecule type" value="Genomic_DNA"/>
</dbReference>
<reference evidence="2 3" key="1">
    <citation type="journal article" date="2014" name="Nature">
        <title>The genome of the recently domesticated crop plant sugar beet (Beta vulgaris).</title>
        <authorList>
            <person name="Dohm J.C."/>
            <person name="Minoche A.E."/>
            <person name="Holtgrawe D."/>
            <person name="Capella-Gutierrez S."/>
            <person name="Zakrzewski F."/>
            <person name="Tafer H."/>
            <person name="Rupp O."/>
            <person name="Sorensen T.R."/>
            <person name="Stracke R."/>
            <person name="Reinhardt R."/>
            <person name="Goesmann A."/>
            <person name="Kraft T."/>
            <person name="Schulz B."/>
            <person name="Stadler P.F."/>
            <person name="Schmidt T."/>
            <person name="Gabaldon T."/>
            <person name="Lehrach H."/>
            <person name="Weisshaar B."/>
            <person name="Himmelbauer H."/>
        </authorList>
    </citation>
    <scope>NUCLEOTIDE SEQUENCE [LARGE SCALE GENOMIC DNA]</scope>
    <source>
        <tissue evidence="2">Taproot</tissue>
    </source>
</reference>
<keyword evidence="3" id="KW-1185">Reference proteome</keyword>
<evidence type="ECO:0000313" key="2">
    <source>
        <dbReference type="EMBL" id="KMS65196.1"/>
    </source>
</evidence>